<dbReference type="EMBL" id="MHUM01000026">
    <property type="protein sequence ID" value="OHA76568.1"/>
    <property type="molecule type" value="Genomic_DNA"/>
</dbReference>
<dbReference type="Gene3D" id="3.90.320.10">
    <property type="match status" value="1"/>
</dbReference>
<protein>
    <recommendedName>
        <fullName evidence="1">PD-(D/E)XK endonuclease-like domain-containing protein</fullName>
    </recommendedName>
</protein>
<evidence type="ECO:0000259" key="1">
    <source>
        <dbReference type="Pfam" id="PF12705"/>
    </source>
</evidence>
<evidence type="ECO:0000313" key="2">
    <source>
        <dbReference type="EMBL" id="OHA76568.1"/>
    </source>
</evidence>
<dbReference type="Pfam" id="PF12705">
    <property type="entry name" value="PDDEXK_1"/>
    <property type="match status" value="1"/>
</dbReference>
<organism evidence="2 3">
    <name type="scientific">Candidatus Wildermuthbacteria bacterium RIFCSPLOWO2_12_FULL_40_9</name>
    <dbReference type="NCBI Taxonomy" id="1802467"/>
    <lineage>
        <taxon>Bacteria</taxon>
        <taxon>Candidatus Wildermuthiibacteriota</taxon>
    </lineage>
</organism>
<evidence type="ECO:0000313" key="3">
    <source>
        <dbReference type="Proteomes" id="UP000177853"/>
    </source>
</evidence>
<name>A0A1G2RVS3_9BACT</name>
<gene>
    <name evidence="2" type="ORF">A3H01_02450</name>
</gene>
<comment type="caution">
    <text evidence="2">The sequence shown here is derived from an EMBL/GenBank/DDBJ whole genome shotgun (WGS) entry which is preliminary data.</text>
</comment>
<reference evidence="2 3" key="1">
    <citation type="journal article" date="2016" name="Nat. Commun.">
        <title>Thousands of microbial genomes shed light on interconnected biogeochemical processes in an aquifer system.</title>
        <authorList>
            <person name="Anantharaman K."/>
            <person name="Brown C.T."/>
            <person name="Hug L.A."/>
            <person name="Sharon I."/>
            <person name="Castelle C.J."/>
            <person name="Probst A.J."/>
            <person name="Thomas B.C."/>
            <person name="Singh A."/>
            <person name="Wilkins M.J."/>
            <person name="Karaoz U."/>
            <person name="Brodie E.L."/>
            <person name="Williams K.H."/>
            <person name="Hubbard S.S."/>
            <person name="Banfield J.F."/>
        </authorList>
    </citation>
    <scope>NUCLEOTIDE SEQUENCE [LARGE SCALE GENOMIC DNA]</scope>
</reference>
<dbReference type="Proteomes" id="UP000177853">
    <property type="component" value="Unassembled WGS sequence"/>
</dbReference>
<sequence length="230" mass="26580">MVKTSLQAIALSPNSLNLFLECRRCFWLEKKWKIRRPPPYPYALNMAVDILLKQEFDNHRAKNEIHPLILANNIPARLFSNQGLLNRWRSNLAGIRYYDAKLDATLFGAVDDVLEFSGGVLAPLDYKSTGSNVPTVYDRFQLQMDIYTFLLEKNGFKTNKKGYLAFYIVNKKDGFGDRLPFKKELHEINTNPEDVPKLFKEAVAVLRKDSPSPHNQDCKFCQWSKQVSNF</sequence>
<accession>A0A1G2RVS3</accession>
<dbReference type="InterPro" id="IPR011604">
    <property type="entry name" value="PDDEXK-like_dom_sf"/>
</dbReference>
<dbReference type="AlphaFoldDB" id="A0A1G2RVS3"/>
<proteinExistence type="predicted"/>
<dbReference type="InterPro" id="IPR038726">
    <property type="entry name" value="PDDEXK_AddAB-type"/>
</dbReference>
<feature type="domain" description="PD-(D/E)XK endonuclease-like" evidence="1">
    <location>
        <begin position="28"/>
        <end position="224"/>
    </location>
</feature>